<evidence type="ECO:0000259" key="4">
    <source>
        <dbReference type="Pfam" id="PF00171"/>
    </source>
</evidence>
<dbReference type="GO" id="GO:0036243">
    <property type="term" value="F:succinate-semialdehyde dehydrogenase (NADP+) activity"/>
    <property type="evidence" value="ECO:0007669"/>
    <property type="project" value="UniProtKB-EC"/>
</dbReference>
<dbReference type="SUPFAM" id="SSF53720">
    <property type="entry name" value="ALDH-like"/>
    <property type="match status" value="1"/>
</dbReference>
<dbReference type="InterPro" id="IPR016162">
    <property type="entry name" value="Ald_DH_N"/>
</dbReference>
<feature type="domain" description="Aldehyde dehydrogenase" evidence="4">
    <location>
        <begin position="6"/>
        <end position="457"/>
    </location>
</feature>
<dbReference type="PANTHER" id="PTHR11699">
    <property type="entry name" value="ALDEHYDE DEHYDROGENASE-RELATED"/>
    <property type="match status" value="1"/>
</dbReference>
<sequence>MSTRLLDVKNPRTGQVDAQLEVADADIVQAKAAKARAAQAGWEALGLEGRAKVLLDLKAALAAHLDAIHAALAHDTGRGKIARREIEGAIASLGGWAAQAPHLLPQGWSEGRSDPRMAHAPQWVPYRLVGVISPWNFPLTLAMIDTIPALLAGCSVIIKPSEVTPRFVAPLATAIGDVPALQDVLQLVLGDGETGMALIDAVDAICFTGSVATGRKVAVQAANRLIPAFLELGGKDPLIITETADLDRAVTAALRGSVLSTGQACQSIERIYVARPLYQDFVDRLVVSAKAARLNQPDRGQGEIGPMIFGRQAGVIAAQLQDAVAKGATILTGGVVEHHLGGDWIAPTVVVNVDHSMALMQEETFGPVMPVMAFDSVDEAIALANDSDFGLSAGVIAGSLAEAEAIGRRIDAGAISLNDAALTSQFYEAEKHSFKQSGLGGSRMGPAGFQRFCRRKALIANRGDVTPLSAYAEEA</sequence>
<dbReference type="Proteomes" id="UP000245086">
    <property type="component" value="Unassembled WGS sequence"/>
</dbReference>
<evidence type="ECO:0000256" key="2">
    <source>
        <dbReference type="PROSITE-ProRule" id="PRU10007"/>
    </source>
</evidence>
<evidence type="ECO:0000313" key="6">
    <source>
        <dbReference type="Proteomes" id="UP000245086"/>
    </source>
</evidence>
<dbReference type="EC" id="1.2.1.79" evidence="5"/>
<keyword evidence="6" id="KW-1185">Reference proteome</keyword>
<keyword evidence="1 3" id="KW-0560">Oxidoreductase</keyword>
<dbReference type="PROSITE" id="PS00687">
    <property type="entry name" value="ALDEHYDE_DEHYDR_GLU"/>
    <property type="match status" value="1"/>
</dbReference>
<proteinExistence type="inferred from homology"/>
<dbReference type="AlphaFoldDB" id="A0A2P2EA06"/>
<accession>A0A2P2EA06</accession>
<evidence type="ECO:0000313" key="5">
    <source>
        <dbReference type="EMBL" id="GBF57895.1"/>
    </source>
</evidence>
<comment type="similarity">
    <text evidence="3">Belongs to the aldehyde dehydrogenase family.</text>
</comment>
<dbReference type="InterPro" id="IPR016161">
    <property type="entry name" value="Ald_DH/histidinol_DH"/>
</dbReference>
<evidence type="ECO:0000256" key="3">
    <source>
        <dbReference type="RuleBase" id="RU003345"/>
    </source>
</evidence>
<name>A0A2P2EA06_9PROT</name>
<dbReference type="RefSeq" id="WP_108984767.1">
    <property type="nucleotide sequence ID" value="NZ_BFBR01000004.1"/>
</dbReference>
<gene>
    <name evidence="5" type="primary">gabD2</name>
    <name evidence="5" type="ORF">PbB2_01565</name>
</gene>
<comment type="caution">
    <text evidence="5">The sequence shown here is derived from an EMBL/GenBank/DDBJ whole genome shotgun (WGS) entry which is preliminary data.</text>
</comment>
<dbReference type="Pfam" id="PF00171">
    <property type="entry name" value="Aldedh"/>
    <property type="match status" value="1"/>
</dbReference>
<dbReference type="Gene3D" id="3.40.605.10">
    <property type="entry name" value="Aldehyde Dehydrogenase, Chain A, domain 1"/>
    <property type="match status" value="1"/>
</dbReference>
<organism evidence="5 6">
    <name type="scientific">Candidatus Phycosocius bacilliformis</name>
    <dbReference type="NCBI Taxonomy" id="1445552"/>
    <lineage>
        <taxon>Bacteria</taxon>
        <taxon>Pseudomonadati</taxon>
        <taxon>Pseudomonadota</taxon>
        <taxon>Alphaproteobacteria</taxon>
        <taxon>Caulobacterales</taxon>
        <taxon>Caulobacterales incertae sedis</taxon>
        <taxon>Candidatus Phycosocius</taxon>
    </lineage>
</organism>
<feature type="active site" evidence="2">
    <location>
        <position position="231"/>
    </location>
</feature>
<reference evidence="5 6" key="1">
    <citation type="journal article" date="2018" name="Genome Announc.">
        <title>Draft Genome Sequence of "Candidatus Phycosocius bacilliformis," an Alphaproteobacterial Ectosymbiont of the Hydrocarbon-Producing Green Alga Botryococcus braunii.</title>
        <authorList>
            <person name="Tanabe Y."/>
            <person name="Yamaguchi H."/>
            <person name="Watanabe M.M."/>
        </authorList>
    </citation>
    <scope>NUCLEOTIDE SEQUENCE [LARGE SCALE GENOMIC DNA]</scope>
    <source>
        <strain evidence="5 6">BOTRYCO-2</strain>
    </source>
</reference>
<dbReference type="InterPro" id="IPR029510">
    <property type="entry name" value="Ald_DH_CS_GLU"/>
</dbReference>
<dbReference type="CDD" id="cd07099">
    <property type="entry name" value="ALDH_DDALDH"/>
    <property type="match status" value="1"/>
</dbReference>
<dbReference type="InterPro" id="IPR016163">
    <property type="entry name" value="Ald_DH_C"/>
</dbReference>
<dbReference type="OrthoDB" id="9761688at2"/>
<dbReference type="EMBL" id="BFBR01000004">
    <property type="protein sequence ID" value="GBF57895.1"/>
    <property type="molecule type" value="Genomic_DNA"/>
</dbReference>
<dbReference type="InterPro" id="IPR015590">
    <property type="entry name" value="Aldehyde_DH_dom"/>
</dbReference>
<protein>
    <submittedName>
        <fullName evidence="5">Putative succinate-semialdehyde dehydrogenase [NADP(+)] 2</fullName>
        <ecNumber evidence="5">1.2.1.79</ecNumber>
    </submittedName>
</protein>
<dbReference type="Gene3D" id="3.40.309.10">
    <property type="entry name" value="Aldehyde Dehydrogenase, Chain A, domain 2"/>
    <property type="match status" value="1"/>
</dbReference>
<evidence type="ECO:0000256" key="1">
    <source>
        <dbReference type="ARBA" id="ARBA00023002"/>
    </source>
</evidence>